<feature type="transmembrane region" description="Helical" evidence="1">
    <location>
        <begin position="32"/>
        <end position="54"/>
    </location>
</feature>
<evidence type="ECO:0000313" key="3">
    <source>
        <dbReference type="Proteomes" id="UP000673375"/>
    </source>
</evidence>
<evidence type="ECO:0000256" key="1">
    <source>
        <dbReference type="SAM" id="Phobius"/>
    </source>
</evidence>
<gene>
    <name evidence="2" type="ORF">I6N96_02820</name>
</gene>
<keyword evidence="1" id="KW-1133">Transmembrane helix</keyword>
<organism evidence="2 3">
    <name type="scientific">Enterococcus larvae</name>
    <dbReference type="NCBI Taxonomy" id="2794352"/>
    <lineage>
        <taxon>Bacteria</taxon>
        <taxon>Bacillati</taxon>
        <taxon>Bacillota</taxon>
        <taxon>Bacilli</taxon>
        <taxon>Lactobacillales</taxon>
        <taxon>Enterococcaceae</taxon>
        <taxon>Enterococcus</taxon>
    </lineage>
</organism>
<proteinExistence type="predicted"/>
<dbReference type="Proteomes" id="UP000673375">
    <property type="component" value="Unassembled WGS sequence"/>
</dbReference>
<keyword evidence="1" id="KW-0472">Membrane</keyword>
<dbReference type="EMBL" id="JAEDXU010000001">
    <property type="protein sequence ID" value="MBP1045197.1"/>
    <property type="molecule type" value="Genomic_DNA"/>
</dbReference>
<feature type="transmembrane region" description="Helical" evidence="1">
    <location>
        <begin position="7"/>
        <end position="26"/>
    </location>
</feature>
<keyword evidence="3" id="KW-1185">Reference proteome</keyword>
<reference evidence="2 3" key="1">
    <citation type="submission" date="2020-12" db="EMBL/GenBank/DDBJ databases">
        <title>Vagococcus allomyrinae sp. nov. and Enterococcus lavae sp. nov., isolated from the larvae of Allomyrina dichotoma.</title>
        <authorList>
            <person name="Lee S.D."/>
        </authorList>
    </citation>
    <scope>NUCLEOTIDE SEQUENCE [LARGE SCALE GENOMIC DNA]</scope>
    <source>
        <strain evidence="2 3">BWM-S5</strain>
    </source>
</reference>
<sequence length="57" mass="6764">MKNRLSQTLGLTFLYLFVANIGNFFFGVDKKFTWTTTIWEALFFGVFIFLLLGYRKK</sequence>
<keyword evidence="1" id="KW-0812">Transmembrane</keyword>
<comment type="caution">
    <text evidence="2">The sequence shown here is derived from an EMBL/GenBank/DDBJ whole genome shotgun (WGS) entry which is preliminary data.</text>
</comment>
<evidence type="ECO:0000313" key="2">
    <source>
        <dbReference type="EMBL" id="MBP1045197.1"/>
    </source>
</evidence>
<protein>
    <submittedName>
        <fullName evidence="2">Uncharacterized protein</fullName>
    </submittedName>
</protein>
<accession>A0ABS4CF82</accession>
<name>A0ABS4CF82_9ENTE</name>
<dbReference type="RefSeq" id="WP_209555977.1">
    <property type="nucleotide sequence ID" value="NZ_JAEDXU010000001.1"/>
</dbReference>